<feature type="coiled-coil region" evidence="9">
    <location>
        <begin position="320"/>
        <end position="354"/>
    </location>
</feature>
<dbReference type="PANTHER" id="PTHR19960">
    <property type="entry name" value="TEKTIN"/>
    <property type="match status" value="1"/>
</dbReference>
<dbReference type="GO" id="GO:0060294">
    <property type="term" value="P:cilium movement involved in cell motility"/>
    <property type="evidence" value="ECO:0007669"/>
    <property type="project" value="InterPro"/>
</dbReference>
<dbReference type="PANTHER" id="PTHR19960:SF25">
    <property type="entry name" value="TEKTIN-1"/>
    <property type="match status" value="1"/>
</dbReference>
<evidence type="ECO:0000256" key="8">
    <source>
        <dbReference type="ARBA" id="ARBA00023273"/>
    </source>
</evidence>
<dbReference type="GO" id="GO:0060271">
    <property type="term" value="P:cilium assembly"/>
    <property type="evidence" value="ECO:0007669"/>
    <property type="project" value="TreeGrafter"/>
</dbReference>
<keyword evidence="7" id="KW-0206">Cytoskeleton</keyword>
<name>A0AAE0EPR2_9CHLO</name>
<gene>
    <name evidence="10" type="ORF">CYMTET_55445</name>
</gene>
<evidence type="ECO:0008006" key="12">
    <source>
        <dbReference type="Google" id="ProtNLM"/>
    </source>
</evidence>
<reference evidence="10 11" key="1">
    <citation type="journal article" date="2015" name="Genome Biol. Evol.">
        <title>Comparative Genomics of a Bacterivorous Green Alga Reveals Evolutionary Causalities and Consequences of Phago-Mixotrophic Mode of Nutrition.</title>
        <authorList>
            <person name="Burns J.A."/>
            <person name="Paasch A."/>
            <person name="Narechania A."/>
            <person name="Kim E."/>
        </authorList>
    </citation>
    <scope>NUCLEOTIDE SEQUENCE [LARGE SCALE GENOMIC DNA]</scope>
    <source>
        <strain evidence="10 11">PLY_AMNH</strain>
    </source>
</reference>
<evidence type="ECO:0000256" key="2">
    <source>
        <dbReference type="ARBA" id="ARBA00007209"/>
    </source>
</evidence>
<keyword evidence="8" id="KW-0966">Cell projection</keyword>
<protein>
    <recommendedName>
        <fullName evidence="12">Tektin</fullName>
    </recommendedName>
</protein>
<evidence type="ECO:0000256" key="7">
    <source>
        <dbReference type="ARBA" id="ARBA00023212"/>
    </source>
</evidence>
<comment type="subcellular location">
    <subcellularLocation>
        <location evidence="1">Cytoplasm</location>
        <location evidence="1">Cytoskeleton</location>
        <location evidence="1">Flagellum axoneme</location>
    </subcellularLocation>
</comment>
<evidence type="ECO:0000256" key="1">
    <source>
        <dbReference type="ARBA" id="ARBA00004611"/>
    </source>
</evidence>
<proteinExistence type="inferred from homology"/>
<evidence type="ECO:0000256" key="6">
    <source>
        <dbReference type="ARBA" id="ARBA00023069"/>
    </source>
</evidence>
<evidence type="ECO:0000313" key="10">
    <source>
        <dbReference type="EMBL" id="KAK3234295.1"/>
    </source>
</evidence>
<dbReference type="Pfam" id="PF03148">
    <property type="entry name" value="Tektin"/>
    <property type="match status" value="1"/>
</dbReference>
<dbReference type="InterPro" id="IPR048256">
    <property type="entry name" value="Tektin-like"/>
</dbReference>
<keyword evidence="6" id="KW-0969">Cilium</keyword>
<dbReference type="InterPro" id="IPR000435">
    <property type="entry name" value="Tektins"/>
</dbReference>
<dbReference type="AlphaFoldDB" id="A0AAE0EPR2"/>
<sequence length="454" mass="52815">MAEVTDDDDIIRRTLLPPRVLYNFPNRRGARVESTMLALSHDITHSSLQQPSQWRQKSADVMKRARKQRDKSEIHRFTYHKYVEETHHAQYSKQLQVNTALKNKRATLELLIEKLQGKYSAGVPVVNTLEEIKAKVASEMEEKQRLLDRNTERQQIRKERPKEELVADEAHRQLLAQESLLKDALRQTSQLYSEITKMLEQLMEVQASLQEDLNDKKHALELNTKAEMECPEPHLKEKTVPSPKLYHHRGALNLDTDVRVDFSRPQTAMLASLNSWHGACMKNVENGKRSQKKTLTLCDGSEKLLKKHADAIQQAHHYVSKALQERINELQHMANDLRQQLSLTMEEIEDAESTTQMLQGALDNIQEPLKICENRRNLHSARPKREMIEDVVQRDLKVEASDLMEQNEYLVQRKHKLSLLMEDLMETKADIERDIERKEKCVTLDQKCLELGSY</sequence>
<dbReference type="GO" id="GO:0005737">
    <property type="term" value="C:cytoplasm"/>
    <property type="evidence" value="ECO:0007669"/>
    <property type="project" value="UniProtKB-ARBA"/>
</dbReference>
<keyword evidence="11" id="KW-1185">Reference proteome</keyword>
<evidence type="ECO:0000256" key="4">
    <source>
        <dbReference type="ARBA" id="ARBA00022846"/>
    </source>
</evidence>
<organism evidence="10 11">
    <name type="scientific">Cymbomonas tetramitiformis</name>
    <dbReference type="NCBI Taxonomy" id="36881"/>
    <lineage>
        <taxon>Eukaryota</taxon>
        <taxon>Viridiplantae</taxon>
        <taxon>Chlorophyta</taxon>
        <taxon>Pyramimonadophyceae</taxon>
        <taxon>Pyramimonadales</taxon>
        <taxon>Pyramimonadaceae</taxon>
        <taxon>Cymbomonas</taxon>
    </lineage>
</organism>
<feature type="coiled-coil region" evidence="9">
    <location>
        <begin position="98"/>
        <end position="219"/>
    </location>
</feature>
<evidence type="ECO:0000313" key="11">
    <source>
        <dbReference type="Proteomes" id="UP001190700"/>
    </source>
</evidence>
<comment type="caution">
    <text evidence="10">The sequence shown here is derived from an EMBL/GenBank/DDBJ whole genome shotgun (WGS) entry which is preliminary data.</text>
</comment>
<accession>A0AAE0EPR2</accession>
<dbReference type="Proteomes" id="UP001190700">
    <property type="component" value="Unassembled WGS sequence"/>
</dbReference>
<dbReference type="GO" id="GO:0005929">
    <property type="term" value="C:cilium"/>
    <property type="evidence" value="ECO:0007669"/>
    <property type="project" value="UniProtKB-ARBA"/>
</dbReference>
<evidence type="ECO:0000256" key="5">
    <source>
        <dbReference type="ARBA" id="ARBA00023054"/>
    </source>
</evidence>
<evidence type="ECO:0000256" key="9">
    <source>
        <dbReference type="SAM" id="Coils"/>
    </source>
</evidence>
<keyword evidence="3" id="KW-0963">Cytoplasm</keyword>
<dbReference type="EMBL" id="LGRX02035517">
    <property type="protein sequence ID" value="KAK3234295.1"/>
    <property type="molecule type" value="Genomic_DNA"/>
</dbReference>
<comment type="similarity">
    <text evidence="2">Belongs to the tektin family.</text>
</comment>
<dbReference type="GO" id="GO:0015630">
    <property type="term" value="C:microtubule cytoskeleton"/>
    <property type="evidence" value="ECO:0007669"/>
    <property type="project" value="TreeGrafter"/>
</dbReference>
<keyword evidence="4" id="KW-0282">Flagellum</keyword>
<keyword evidence="5 9" id="KW-0175">Coiled coil</keyword>
<evidence type="ECO:0000256" key="3">
    <source>
        <dbReference type="ARBA" id="ARBA00022490"/>
    </source>
</evidence>
<dbReference type="GO" id="GO:0005634">
    <property type="term" value="C:nucleus"/>
    <property type="evidence" value="ECO:0007669"/>
    <property type="project" value="TreeGrafter"/>
</dbReference>